<feature type="compositionally biased region" description="Basic and acidic residues" evidence="6">
    <location>
        <begin position="198"/>
        <end position="209"/>
    </location>
</feature>
<comment type="similarity">
    <text evidence="5">Belongs to the bacterial ribosomal protein bL25 family. CTC subfamily.</text>
</comment>
<dbReference type="InterPro" id="IPR029751">
    <property type="entry name" value="Ribosomal_L25_dom"/>
</dbReference>
<comment type="function">
    <text evidence="5">This is one of the proteins that binds to the 5S RNA in the ribosome where it forms part of the central protuberance.</text>
</comment>
<dbReference type="InterPro" id="IPR020930">
    <property type="entry name" value="Ribosomal_uL5_bac-type"/>
</dbReference>
<dbReference type="PANTHER" id="PTHR33284:SF1">
    <property type="entry name" value="RIBOSOMAL PROTEIN L25_GLN-TRNA SYNTHETASE, ANTI-CODON-BINDING DOMAIN-CONTAINING PROTEIN"/>
    <property type="match status" value="1"/>
</dbReference>
<evidence type="ECO:0000259" key="8">
    <source>
        <dbReference type="Pfam" id="PF14693"/>
    </source>
</evidence>
<evidence type="ECO:0000256" key="3">
    <source>
        <dbReference type="ARBA" id="ARBA00022980"/>
    </source>
</evidence>
<dbReference type="GO" id="GO:0022625">
    <property type="term" value="C:cytosolic large ribosomal subunit"/>
    <property type="evidence" value="ECO:0007669"/>
    <property type="project" value="TreeGrafter"/>
</dbReference>
<sequence length="223" mass="24856">MLELQVEKREKTKNLQTLRKQGVLPAVFYGKKQISTPISIYQKQFVKIWKQAGESTVVTLKMGEGESYDSLIQDVDFDPVTGTPRHADFYVFDKDHKIEVAVPVEFVGVSSAVKDFGGLLVKVLHELKIEAVPKDLPREIKVDLSVLKEIGGNIKAKDIILPQGVTLMENLEEVIVLVSEPKEEEPEIEATPDISSIEVEKKGKEKIEGEGVDADTPSEQTKE</sequence>
<gene>
    <name evidence="5" type="primary">rplY</name>
    <name evidence="5" type="synonym">ctc</name>
    <name evidence="9" type="ORF">COV95_00690</name>
</gene>
<accession>A0A2H0K761</accession>
<dbReference type="Gene3D" id="2.40.240.10">
    <property type="entry name" value="Ribosomal Protein L25, Chain P"/>
    <property type="match status" value="1"/>
</dbReference>
<dbReference type="InterPro" id="IPR037121">
    <property type="entry name" value="Ribosomal_bL25_C"/>
</dbReference>
<dbReference type="EMBL" id="PCVC01000020">
    <property type="protein sequence ID" value="PIQ67075.1"/>
    <property type="molecule type" value="Genomic_DNA"/>
</dbReference>
<evidence type="ECO:0000313" key="10">
    <source>
        <dbReference type="Proteomes" id="UP000229834"/>
    </source>
</evidence>
<dbReference type="Pfam" id="PF14693">
    <property type="entry name" value="Ribosomal_TL5_C"/>
    <property type="match status" value="1"/>
</dbReference>
<dbReference type="Gene3D" id="2.170.120.20">
    <property type="entry name" value="Ribosomal protein L25, beta domain"/>
    <property type="match status" value="1"/>
</dbReference>
<evidence type="ECO:0000259" key="7">
    <source>
        <dbReference type="Pfam" id="PF01386"/>
    </source>
</evidence>
<dbReference type="NCBIfam" id="TIGR00731">
    <property type="entry name" value="bL25_bact_ctc"/>
    <property type="match status" value="1"/>
</dbReference>
<dbReference type="InterPro" id="IPR011035">
    <property type="entry name" value="Ribosomal_bL25/Gln-tRNA_synth"/>
</dbReference>
<feature type="domain" description="Large ribosomal subunit protein bL25 beta" evidence="8">
    <location>
        <begin position="97"/>
        <end position="182"/>
    </location>
</feature>
<dbReference type="SUPFAM" id="SSF50715">
    <property type="entry name" value="Ribosomal protein L25-like"/>
    <property type="match status" value="1"/>
</dbReference>
<dbReference type="AlphaFoldDB" id="A0A2H0K761"/>
<evidence type="ECO:0000256" key="2">
    <source>
        <dbReference type="ARBA" id="ARBA00022884"/>
    </source>
</evidence>
<keyword evidence="3 5" id="KW-0689">Ribosomal protein</keyword>
<feature type="domain" description="Large ribosomal subunit protein bL25 L25" evidence="7">
    <location>
        <begin position="4"/>
        <end position="89"/>
    </location>
</feature>
<evidence type="ECO:0000256" key="4">
    <source>
        <dbReference type="ARBA" id="ARBA00023274"/>
    </source>
</evidence>
<protein>
    <recommendedName>
        <fullName evidence="5">Large ribosomal subunit protein bL25</fullName>
    </recommendedName>
    <alternativeName>
        <fullName evidence="5">General stress protein CTC</fullName>
    </alternativeName>
</protein>
<dbReference type="Proteomes" id="UP000229834">
    <property type="component" value="Unassembled WGS sequence"/>
</dbReference>
<comment type="subunit">
    <text evidence="5">Part of the 50S ribosomal subunit; part of the 5S rRNA/L5/L18/L25 subcomplex. Contacts the 5S rRNA. Binds to the 5S rRNA independently of L5 and L18.</text>
</comment>
<dbReference type="InterPro" id="IPR001021">
    <property type="entry name" value="Ribosomal_bL25_long"/>
</dbReference>
<organism evidence="9 10">
    <name type="scientific">Candidatus Zambryskibacteria bacterium CG11_big_fil_rev_8_21_14_0_20_40_24</name>
    <dbReference type="NCBI Taxonomy" id="1975116"/>
    <lineage>
        <taxon>Bacteria</taxon>
        <taxon>Candidatus Zambryskiibacteriota</taxon>
    </lineage>
</organism>
<proteinExistence type="inferred from homology"/>
<dbReference type="GO" id="GO:0003735">
    <property type="term" value="F:structural constituent of ribosome"/>
    <property type="evidence" value="ECO:0007669"/>
    <property type="project" value="InterPro"/>
</dbReference>
<reference evidence="9 10" key="1">
    <citation type="submission" date="2017-09" db="EMBL/GenBank/DDBJ databases">
        <title>Depth-based differentiation of microbial function through sediment-hosted aquifers and enrichment of novel symbionts in the deep terrestrial subsurface.</title>
        <authorList>
            <person name="Probst A.J."/>
            <person name="Ladd B."/>
            <person name="Jarett J.K."/>
            <person name="Geller-Mcgrath D.E."/>
            <person name="Sieber C.M."/>
            <person name="Emerson J.B."/>
            <person name="Anantharaman K."/>
            <person name="Thomas B.C."/>
            <person name="Malmstrom R."/>
            <person name="Stieglmeier M."/>
            <person name="Klingl A."/>
            <person name="Woyke T."/>
            <person name="Ryan C.M."/>
            <person name="Banfield J.F."/>
        </authorList>
    </citation>
    <scope>NUCLEOTIDE SEQUENCE [LARGE SCALE GENOMIC DNA]</scope>
    <source>
        <strain evidence="9">CG11_big_fil_rev_8_21_14_0_20_40_24</strain>
    </source>
</reference>
<dbReference type="InterPro" id="IPR020057">
    <property type="entry name" value="Ribosomal_bL25_b-dom"/>
</dbReference>
<evidence type="ECO:0000256" key="1">
    <source>
        <dbReference type="ARBA" id="ARBA00022730"/>
    </source>
</evidence>
<comment type="caution">
    <text evidence="9">The sequence shown here is derived from an EMBL/GenBank/DDBJ whole genome shotgun (WGS) entry which is preliminary data.</text>
</comment>
<keyword evidence="1 5" id="KW-0699">rRNA-binding</keyword>
<dbReference type="GO" id="GO:0008097">
    <property type="term" value="F:5S rRNA binding"/>
    <property type="evidence" value="ECO:0007669"/>
    <property type="project" value="InterPro"/>
</dbReference>
<evidence type="ECO:0000256" key="6">
    <source>
        <dbReference type="SAM" id="MobiDB-lite"/>
    </source>
</evidence>
<evidence type="ECO:0000313" key="9">
    <source>
        <dbReference type="EMBL" id="PIQ67075.1"/>
    </source>
</evidence>
<dbReference type="Pfam" id="PF01386">
    <property type="entry name" value="Ribosomal_L25p"/>
    <property type="match status" value="1"/>
</dbReference>
<dbReference type="PANTHER" id="PTHR33284">
    <property type="entry name" value="RIBOSOMAL PROTEIN L25/GLN-TRNA SYNTHETASE, ANTI-CODON-BINDING DOMAIN-CONTAINING PROTEIN"/>
    <property type="match status" value="1"/>
</dbReference>
<name>A0A2H0K761_9BACT</name>
<dbReference type="HAMAP" id="MF_01334">
    <property type="entry name" value="Ribosomal_bL25_CTC"/>
    <property type="match status" value="1"/>
</dbReference>
<feature type="region of interest" description="Disordered" evidence="6">
    <location>
        <begin position="181"/>
        <end position="223"/>
    </location>
</feature>
<keyword evidence="4 5" id="KW-0687">Ribonucleoprotein</keyword>
<evidence type="ECO:0000256" key="5">
    <source>
        <dbReference type="HAMAP-Rule" id="MF_01334"/>
    </source>
</evidence>
<keyword evidence="2 5" id="KW-0694">RNA-binding</keyword>
<dbReference type="InterPro" id="IPR020056">
    <property type="entry name" value="Rbsml_bL25/Gln-tRNA_synth_N"/>
</dbReference>
<dbReference type="CDD" id="cd00495">
    <property type="entry name" value="Ribosomal_L25_TL5_CTC"/>
    <property type="match status" value="1"/>
</dbReference>
<dbReference type="GO" id="GO:0006412">
    <property type="term" value="P:translation"/>
    <property type="evidence" value="ECO:0007669"/>
    <property type="project" value="UniProtKB-UniRule"/>
</dbReference>